<dbReference type="Proteomes" id="UP000309872">
    <property type="component" value="Unassembled WGS sequence"/>
</dbReference>
<accession>A0A4U0H4D2</accession>
<comment type="caution">
    <text evidence="1">The sequence shown here is derived from an EMBL/GenBank/DDBJ whole genome shotgun (WGS) entry which is preliminary data.</text>
</comment>
<name>A0A4U0H4D2_9SPHI</name>
<gene>
    <name evidence="1" type="ORF">FAZ19_06355</name>
</gene>
<dbReference type="OrthoDB" id="1443382at2"/>
<keyword evidence="2" id="KW-1185">Reference proteome</keyword>
<evidence type="ECO:0000313" key="1">
    <source>
        <dbReference type="EMBL" id="TJY66541.1"/>
    </source>
</evidence>
<proteinExistence type="predicted"/>
<protein>
    <submittedName>
        <fullName evidence="1">Uncharacterized protein</fullName>
    </submittedName>
</protein>
<organism evidence="1 2">
    <name type="scientific">Sphingobacterium alkalisoli</name>
    <dbReference type="NCBI Taxonomy" id="1874115"/>
    <lineage>
        <taxon>Bacteria</taxon>
        <taxon>Pseudomonadati</taxon>
        <taxon>Bacteroidota</taxon>
        <taxon>Sphingobacteriia</taxon>
        <taxon>Sphingobacteriales</taxon>
        <taxon>Sphingobacteriaceae</taxon>
        <taxon>Sphingobacterium</taxon>
    </lineage>
</organism>
<sequence>MEKKKKSKDIDSDFLSIKSLFESGIIKSMRLLESQAPTNMAKALGLNYNSYLDKLQHPDKFTFRHIFKMANLCNLDADLIYELIKKQTKHL</sequence>
<reference evidence="1 2" key="1">
    <citation type="submission" date="2019-04" db="EMBL/GenBank/DDBJ databases">
        <title>Sphingobacterium olei sp. nov., isolated from oil-contaminated soil.</title>
        <authorList>
            <person name="Liu B."/>
        </authorList>
    </citation>
    <scope>NUCLEOTIDE SEQUENCE [LARGE SCALE GENOMIC DNA]</scope>
    <source>
        <strain evidence="1 2">Y3L14</strain>
    </source>
</reference>
<dbReference type="EMBL" id="SUKA01000002">
    <property type="protein sequence ID" value="TJY66541.1"/>
    <property type="molecule type" value="Genomic_DNA"/>
</dbReference>
<dbReference type="AlphaFoldDB" id="A0A4U0H4D2"/>
<dbReference type="RefSeq" id="WP_136819890.1">
    <property type="nucleotide sequence ID" value="NZ_BMJX01000002.1"/>
</dbReference>
<evidence type="ECO:0000313" key="2">
    <source>
        <dbReference type="Proteomes" id="UP000309872"/>
    </source>
</evidence>